<proteinExistence type="predicted"/>
<dbReference type="SUPFAM" id="SSF56112">
    <property type="entry name" value="Protein kinase-like (PK-like)"/>
    <property type="match status" value="1"/>
</dbReference>
<protein>
    <recommendedName>
        <fullName evidence="2">Protein kinase domain-containing protein</fullName>
    </recommendedName>
</protein>
<evidence type="ECO:0000259" key="2">
    <source>
        <dbReference type="PROSITE" id="PS50011"/>
    </source>
</evidence>
<name>A0AAD7GE04_MYCRO</name>
<dbReference type="EMBL" id="JARKIE010000095">
    <property type="protein sequence ID" value="KAJ7686532.1"/>
    <property type="molecule type" value="Genomic_DNA"/>
</dbReference>
<accession>A0AAD7GE04</accession>
<dbReference type="InterPro" id="IPR000719">
    <property type="entry name" value="Prot_kinase_dom"/>
</dbReference>
<organism evidence="3 4">
    <name type="scientific">Mycena rosella</name>
    <name type="common">Pink bonnet</name>
    <name type="synonym">Agaricus rosellus</name>
    <dbReference type="NCBI Taxonomy" id="1033263"/>
    <lineage>
        <taxon>Eukaryota</taxon>
        <taxon>Fungi</taxon>
        <taxon>Dikarya</taxon>
        <taxon>Basidiomycota</taxon>
        <taxon>Agaricomycotina</taxon>
        <taxon>Agaricomycetes</taxon>
        <taxon>Agaricomycetidae</taxon>
        <taxon>Agaricales</taxon>
        <taxon>Marasmiineae</taxon>
        <taxon>Mycenaceae</taxon>
        <taxon>Mycena</taxon>
    </lineage>
</organism>
<feature type="region of interest" description="Disordered" evidence="1">
    <location>
        <begin position="1"/>
        <end position="51"/>
    </location>
</feature>
<feature type="compositionally biased region" description="Basic and acidic residues" evidence="1">
    <location>
        <begin position="23"/>
        <end position="33"/>
    </location>
</feature>
<dbReference type="GO" id="GO:0004672">
    <property type="term" value="F:protein kinase activity"/>
    <property type="evidence" value="ECO:0007669"/>
    <property type="project" value="InterPro"/>
</dbReference>
<reference evidence="3" key="1">
    <citation type="submission" date="2023-03" db="EMBL/GenBank/DDBJ databases">
        <title>Massive genome expansion in bonnet fungi (Mycena s.s.) driven by repeated elements and novel gene families across ecological guilds.</title>
        <authorList>
            <consortium name="Lawrence Berkeley National Laboratory"/>
            <person name="Harder C.B."/>
            <person name="Miyauchi S."/>
            <person name="Viragh M."/>
            <person name="Kuo A."/>
            <person name="Thoen E."/>
            <person name="Andreopoulos B."/>
            <person name="Lu D."/>
            <person name="Skrede I."/>
            <person name="Drula E."/>
            <person name="Henrissat B."/>
            <person name="Morin E."/>
            <person name="Kohler A."/>
            <person name="Barry K."/>
            <person name="LaButti K."/>
            <person name="Morin E."/>
            <person name="Salamov A."/>
            <person name="Lipzen A."/>
            <person name="Mereny Z."/>
            <person name="Hegedus B."/>
            <person name="Baldrian P."/>
            <person name="Stursova M."/>
            <person name="Weitz H."/>
            <person name="Taylor A."/>
            <person name="Grigoriev I.V."/>
            <person name="Nagy L.G."/>
            <person name="Martin F."/>
            <person name="Kauserud H."/>
        </authorList>
    </citation>
    <scope>NUCLEOTIDE SEQUENCE</scope>
    <source>
        <strain evidence="3">CBHHK067</strain>
    </source>
</reference>
<dbReference type="PROSITE" id="PS50011">
    <property type="entry name" value="PROTEIN_KINASE_DOM"/>
    <property type="match status" value="1"/>
</dbReference>
<dbReference type="AlphaFoldDB" id="A0AAD7GE04"/>
<sequence length="595" mass="68010">MASTFTLGKRARMADGSQGSATLEEHPREEPTSKRLRQATQEQMPPPATEPKMVIYDLKSGPRALADERSSFKYFMDFQVPITQRLGLRDEDYVLHMFDDTFDDLPLNDDIPTKEECQSVMARSHRVKWRQRLADEPEHRHVLVVVRKDFIEYLPPASEPRTVWMAAYDKDDIAPSQAAQHSTYTKLIDRHSDKLGVIATDRPDKLSPPLVDDIESGIPSPEDFVVAKNLREAMSELYGHENLRCTEFDRVLGDWFGRVSVVPFLRGREANSGHWVVSVNGEYLVALWEGNLEIGSGGVEPHWQAHRYFIESTGKEAEREPHRRFPMLMGAWYGADIDLSIAIWTNDRPIVQRVSGTTLSLDWHATDEPALLRAARFFYAYRQALNKLATNWWPSEPNDLPPSDVPDFMKYTSKETGGEHCITYKGRMRHKLIWHASSEEHPTLLVKFTRRYGVEAHLLCAQHRIAPRLFACEPIGGGWFAVVMEDVSRNYYQQNSVLEIRSLKEKLHEAVNILHHNGFVHGDLRPANILWKTDASGVTGDVLLVDFDWAGKEAETRYPGDLNPEITRHADALDGAPITKEHDYFMLDLFRVEGK</sequence>
<dbReference type="Proteomes" id="UP001221757">
    <property type="component" value="Unassembled WGS sequence"/>
</dbReference>
<dbReference type="Gene3D" id="1.10.510.10">
    <property type="entry name" value="Transferase(Phosphotransferase) domain 1"/>
    <property type="match status" value="1"/>
</dbReference>
<evidence type="ECO:0000313" key="3">
    <source>
        <dbReference type="EMBL" id="KAJ7686532.1"/>
    </source>
</evidence>
<gene>
    <name evidence="3" type="ORF">B0H17DRAFT_1332763</name>
</gene>
<keyword evidence="4" id="KW-1185">Reference proteome</keyword>
<evidence type="ECO:0000256" key="1">
    <source>
        <dbReference type="SAM" id="MobiDB-lite"/>
    </source>
</evidence>
<evidence type="ECO:0000313" key="4">
    <source>
        <dbReference type="Proteomes" id="UP001221757"/>
    </source>
</evidence>
<dbReference type="InterPro" id="IPR011009">
    <property type="entry name" value="Kinase-like_dom_sf"/>
</dbReference>
<feature type="domain" description="Protein kinase" evidence="2">
    <location>
        <begin position="288"/>
        <end position="595"/>
    </location>
</feature>
<comment type="caution">
    <text evidence="3">The sequence shown here is derived from an EMBL/GenBank/DDBJ whole genome shotgun (WGS) entry which is preliminary data.</text>
</comment>
<dbReference type="GO" id="GO:0005524">
    <property type="term" value="F:ATP binding"/>
    <property type="evidence" value="ECO:0007669"/>
    <property type="project" value="InterPro"/>
</dbReference>